<feature type="compositionally biased region" description="Polar residues" evidence="1">
    <location>
        <begin position="30"/>
        <end position="39"/>
    </location>
</feature>
<reference evidence="2 3" key="1">
    <citation type="submission" date="2019-07" db="EMBL/GenBank/DDBJ databases">
        <title>WGS assembly of Gossypium mustelinum.</title>
        <authorList>
            <person name="Chen Z.J."/>
            <person name="Sreedasyam A."/>
            <person name="Ando A."/>
            <person name="Song Q."/>
            <person name="De L."/>
            <person name="Hulse-Kemp A."/>
            <person name="Ding M."/>
            <person name="Ye W."/>
            <person name="Kirkbride R."/>
            <person name="Jenkins J."/>
            <person name="Plott C."/>
            <person name="Lovell J."/>
            <person name="Lin Y.-M."/>
            <person name="Vaughn R."/>
            <person name="Liu B."/>
            <person name="Li W."/>
            <person name="Simpson S."/>
            <person name="Scheffler B."/>
            <person name="Saski C."/>
            <person name="Grover C."/>
            <person name="Hu G."/>
            <person name="Conover J."/>
            <person name="Carlson J."/>
            <person name="Shu S."/>
            <person name="Boston L."/>
            <person name="Williams M."/>
            <person name="Peterson D."/>
            <person name="Mcgee K."/>
            <person name="Jones D."/>
            <person name="Wendel J."/>
            <person name="Stelly D."/>
            <person name="Grimwood J."/>
            <person name="Schmutz J."/>
        </authorList>
    </citation>
    <scope>NUCLEOTIDE SEQUENCE [LARGE SCALE GENOMIC DNA]</scope>
    <source>
        <strain evidence="2">1408120.09</strain>
    </source>
</reference>
<proteinExistence type="predicted"/>
<evidence type="ECO:0000313" key="2">
    <source>
        <dbReference type="EMBL" id="TYI51673.1"/>
    </source>
</evidence>
<organism evidence="2 3">
    <name type="scientific">Gossypium mustelinum</name>
    <name type="common">Cotton</name>
    <name type="synonym">Gossypium caicoense</name>
    <dbReference type="NCBI Taxonomy" id="34275"/>
    <lineage>
        <taxon>Eukaryota</taxon>
        <taxon>Viridiplantae</taxon>
        <taxon>Streptophyta</taxon>
        <taxon>Embryophyta</taxon>
        <taxon>Tracheophyta</taxon>
        <taxon>Spermatophyta</taxon>
        <taxon>Magnoliopsida</taxon>
        <taxon>eudicotyledons</taxon>
        <taxon>Gunneridae</taxon>
        <taxon>Pentapetalae</taxon>
        <taxon>rosids</taxon>
        <taxon>malvids</taxon>
        <taxon>Malvales</taxon>
        <taxon>Malvaceae</taxon>
        <taxon>Malvoideae</taxon>
        <taxon>Gossypium</taxon>
    </lineage>
</organism>
<evidence type="ECO:0000256" key="1">
    <source>
        <dbReference type="SAM" id="MobiDB-lite"/>
    </source>
</evidence>
<feature type="region of interest" description="Disordered" evidence="1">
    <location>
        <begin position="23"/>
        <end position="47"/>
    </location>
</feature>
<sequence length="67" mass="7272">MPIVDLTSDFGDLQPNLGYLLEVSDDEPSLPSQTAPTTDTKGRSEVTDFVRVDSNSSGIDDSYGFEE</sequence>
<dbReference type="Proteomes" id="UP000323597">
    <property type="component" value="Chromosome D12"/>
</dbReference>
<accession>A0A5D2SGM1</accession>
<evidence type="ECO:0000313" key="3">
    <source>
        <dbReference type="Proteomes" id="UP000323597"/>
    </source>
</evidence>
<keyword evidence="3" id="KW-1185">Reference proteome</keyword>
<gene>
    <name evidence="2" type="ORF">E1A91_D12G192500v1</name>
</gene>
<dbReference type="AlphaFoldDB" id="A0A5D2SGM1"/>
<dbReference type="EMBL" id="CM017660">
    <property type="protein sequence ID" value="TYI51673.1"/>
    <property type="molecule type" value="Genomic_DNA"/>
</dbReference>
<protein>
    <submittedName>
        <fullName evidence="2">Uncharacterized protein</fullName>
    </submittedName>
</protein>
<name>A0A5D2SGM1_GOSMU</name>